<reference evidence="2 3" key="1">
    <citation type="journal article" date="2013" name="ISME J.">
        <title>A metabolic model for members of the genus Tetrasphaera involved in enhanced biological phosphorus removal.</title>
        <authorList>
            <person name="Kristiansen R."/>
            <person name="Nguyen H.T.T."/>
            <person name="Saunders A.M."/>
            <person name="Nielsen J.L."/>
            <person name="Wimmer R."/>
            <person name="Le V.Q."/>
            <person name="McIlroy S.J."/>
            <person name="Petrovski S."/>
            <person name="Seviour R.J."/>
            <person name="Calteau A."/>
            <person name="Nielsen K.L."/>
            <person name="Nielsen P.H."/>
        </authorList>
    </citation>
    <scope>NUCLEOTIDE SEQUENCE [LARGE SCALE GENOMIC DNA]</scope>
    <source>
        <strain evidence="2 3">Ben 74</strain>
    </source>
</reference>
<dbReference type="CDD" id="cd01283">
    <property type="entry name" value="cytidine_deaminase"/>
    <property type="match status" value="1"/>
</dbReference>
<sequence>MSTDSTDEATHADLIRGAAAYLNPIEIAGRLFGNVAAIAETPDGRRFPGVCIDTPCGTGFCAEAAAIGAMVTAGEQRIARIVAVWRDPGTGRLHVLPPCGRCRLFVSQVHPDNLHRTRVILGDHEATALADLIPSHEWPAPLDAAF</sequence>
<dbReference type="InterPro" id="IPR016192">
    <property type="entry name" value="APOBEC/CMP_deaminase_Zn-bd"/>
</dbReference>
<keyword evidence="3" id="KW-1185">Reference proteome</keyword>
<dbReference type="RefSeq" id="WP_053079707.1">
    <property type="nucleotide sequence ID" value="NZ_HF571038.1"/>
</dbReference>
<evidence type="ECO:0000313" key="2">
    <source>
        <dbReference type="EMBL" id="CCI51900.1"/>
    </source>
</evidence>
<dbReference type="PANTHER" id="PTHR11644:SF2">
    <property type="entry name" value="CYTIDINE DEAMINASE"/>
    <property type="match status" value="1"/>
</dbReference>
<gene>
    <name evidence="2" type="ORF">BN13_130042</name>
</gene>
<dbReference type="GO" id="GO:0004126">
    <property type="term" value="F:cytidine deaminase activity"/>
    <property type="evidence" value="ECO:0007669"/>
    <property type="project" value="TreeGrafter"/>
</dbReference>
<dbReference type="SUPFAM" id="SSF53927">
    <property type="entry name" value="Cytidine deaminase-like"/>
    <property type="match status" value="1"/>
</dbReference>
<dbReference type="Proteomes" id="UP000035720">
    <property type="component" value="Unassembled WGS sequence"/>
</dbReference>
<accession>A0A077M7U7</accession>
<dbReference type="STRING" id="1193518.BN13_130042"/>
<proteinExistence type="inferred from homology"/>
<dbReference type="EMBL" id="CAJC01000035">
    <property type="protein sequence ID" value="CCI51900.1"/>
    <property type="molecule type" value="Genomic_DNA"/>
</dbReference>
<evidence type="ECO:0000313" key="3">
    <source>
        <dbReference type="Proteomes" id="UP000035720"/>
    </source>
</evidence>
<dbReference type="OrthoDB" id="9795347at2"/>
<dbReference type="PANTHER" id="PTHR11644">
    <property type="entry name" value="CYTIDINE DEAMINASE"/>
    <property type="match status" value="1"/>
</dbReference>
<dbReference type="PROSITE" id="PS00903">
    <property type="entry name" value="CYT_DCMP_DEAMINASES_1"/>
    <property type="match status" value="1"/>
</dbReference>
<dbReference type="GO" id="GO:0005829">
    <property type="term" value="C:cytosol"/>
    <property type="evidence" value="ECO:0007669"/>
    <property type="project" value="TreeGrafter"/>
</dbReference>
<evidence type="ECO:0000256" key="1">
    <source>
        <dbReference type="ARBA" id="ARBA00006576"/>
    </source>
</evidence>
<dbReference type="Gene3D" id="3.40.140.10">
    <property type="entry name" value="Cytidine Deaminase, domain 2"/>
    <property type="match status" value="1"/>
</dbReference>
<dbReference type="InterPro" id="IPR050202">
    <property type="entry name" value="Cyt/Deoxycyt_deaminase"/>
</dbReference>
<dbReference type="GO" id="GO:0008270">
    <property type="term" value="F:zinc ion binding"/>
    <property type="evidence" value="ECO:0007669"/>
    <property type="project" value="InterPro"/>
</dbReference>
<dbReference type="InterPro" id="IPR016193">
    <property type="entry name" value="Cytidine_deaminase-like"/>
</dbReference>
<comment type="caution">
    <text evidence="2">The sequence shown here is derived from an EMBL/GenBank/DDBJ whole genome shotgun (WGS) entry which is preliminary data.</text>
</comment>
<organism evidence="2 3">
    <name type="scientific">Nostocoides jenkinsii Ben 74</name>
    <dbReference type="NCBI Taxonomy" id="1193518"/>
    <lineage>
        <taxon>Bacteria</taxon>
        <taxon>Bacillati</taxon>
        <taxon>Actinomycetota</taxon>
        <taxon>Actinomycetes</taxon>
        <taxon>Micrococcales</taxon>
        <taxon>Intrasporangiaceae</taxon>
        <taxon>Nostocoides</taxon>
    </lineage>
</organism>
<comment type="similarity">
    <text evidence="1">Belongs to the cytidine and deoxycytidylate deaminase family.</text>
</comment>
<protein>
    <submittedName>
        <fullName evidence="2">Cytidine deaminase (Modular protein)</fullName>
    </submittedName>
</protein>
<dbReference type="AlphaFoldDB" id="A0A077M7U7"/>
<name>A0A077M7U7_9MICO</name>